<feature type="transmembrane region" description="Helical" evidence="5">
    <location>
        <begin position="468"/>
        <end position="488"/>
    </location>
</feature>
<dbReference type="RefSeq" id="XP_001359880.3">
    <property type="nucleotide sequence ID" value="XM_001359843.4"/>
</dbReference>
<feature type="transmembrane region" description="Helical" evidence="5">
    <location>
        <begin position="495"/>
        <end position="513"/>
    </location>
</feature>
<evidence type="ECO:0000313" key="6">
    <source>
        <dbReference type="Proteomes" id="UP000001819"/>
    </source>
</evidence>
<evidence type="ECO:0000256" key="2">
    <source>
        <dbReference type="ARBA" id="ARBA00022692"/>
    </source>
</evidence>
<dbReference type="GO" id="GO:0016020">
    <property type="term" value="C:membrane"/>
    <property type="evidence" value="ECO:0007669"/>
    <property type="project" value="UniProtKB-SubCell"/>
</dbReference>
<dbReference type="KEGG" id="dpo:4803081"/>
<feature type="transmembrane region" description="Helical" evidence="5">
    <location>
        <begin position="528"/>
        <end position="547"/>
    </location>
</feature>
<feature type="transmembrane region" description="Helical" evidence="5">
    <location>
        <begin position="559"/>
        <end position="581"/>
    </location>
</feature>
<dbReference type="InParanoid" id="A0A6I8URS6"/>
<organism evidence="6 7">
    <name type="scientific">Drosophila pseudoobscura pseudoobscura</name>
    <name type="common">Fruit fly</name>
    <dbReference type="NCBI Taxonomy" id="46245"/>
    <lineage>
        <taxon>Eukaryota</taxon>
        <taxon>Metazoa</taxon>
        <taxon>Ecdysozoa</taxon>
        <taxon>Arthropoda</taxon>
        <taxon>Hexapoda</taxon>
        <taxon>Insecta</taxon>
        <taxon>Pterygota</taxon>
        <taxon>Neoptera</taxon>
        <taxon>Endopterygota</taxon>
        <taxon>Diptera</taxon>
        <taxon>Brachycera</taxon>
        <taxon>Muscomorpha</taxon>
        <taxon>Ephydroidea</taxon>
        <taxon>Drosophilidae</taxon>
        <taxon>Drosophila</taxon>
        <taxon>Sophophora</taxon>
    </lineage>
</organism>
<reference evidence="6" key="1">
    <citation type="submission" date="2024-06" db="UniProtKB">
        <authorList>
            <consortium name="RefSeq"/>
        </authorList>
    </citation>
    <scope>NUCLEOTIDE SEQUENCE [LARGE SCALE GENOMIC DNA]</scope>
    <source>
        <strain evidence="6">MV2-25</strain>
    </source>
</reference>
<keyword evidence="2 5" id="KW-0812">Transmembrane</keyword>
<feature type="transmembrane region" description="Helical" evidence="5">
    <location>
        <begin position="262"/>
        <end position="281"/>
    </location>
</feature>
<feature type="transmembrane region" description="Helical" evidence="5">
    <location>
        <begin position="348"/>
        <end position="367"/>
    </location>
</feature>
<proteinExistence type="predicted"/>
<feature type="transmembrane region" description="Helical" evidence="5">
    <location>
        <begin position="587"/>
        <end position="604"/>
    </location>
</feature>
<feature type="transmembrane region" description="Helical" evidence="5">
    <location>
        <begin position="287"/>
        <end position="308"/>
    </location>
</feature>
<dbReference type="AlphaFoldDB" id="A0A6I8URS6"/>
<dbReference type="CDD" id="cd17317">
    <property type="entry name" value="MFS_SLC22"/>
    <property type="match status" value="1"/>
</dbReference>
<keyword evidence="3 5" id="KW-1133">Transmembrane helix</keyword>
<sequence length="708" mass="80640">MLIISRHSDWAQNLRLICTNLWRQLTSRTNIVFPSVILASKYPIDGKLAESVRLRSPRCQRGLVMPESESESSGGPSRRKSSVAVDVVEQIHGSFGRWQLRTILLIFLCKIPSAWFMACIIYTAPYPWKGELVCRPSDWNSSEPLPADDSRINNLWQEERSTDRLFNVDVCNAYAQTLARGFVSRHGQEWNATASKDEASSSSLPCEQVEHTTAYKSLITEFDLICSRRVLVAVTQSFHALGALIGGLMAYTALKRISPRRLMLLGMLGQIFCGNLTGLVDTYQLHIYFRCLTSIFCALMYTSGQFILNDITSGQARIIVITLSELFWSIGLVLLPGISIYFDDWSYLYVAISSSLIVLVWLHRWIADAPRWLLRHQRVEAALRQLLESATYNNRKVPLTLDVQLTAYAKDLELMAEHKRSYCRIWDGETKRSQLIYIHWIWGCAMVLYNITLLMIRNLGAAQVHVNTAALGFAEMVGVFVGLYMILYTRRHWRWAGNLMIAAGLSTYLVWLLPETERNSRRVGLELIFWLILKLANSASIAVLTTCTGEMVSNENRVLLMLSVVTFSRLCLVFCPFLSTLTVIHPLVPITIIATVGWIYGLALRRLNRYYWNTEQPHISQVPTPNTYRRHSEMILRRCSSASTEVSGFSNELLTNFERDMAVSIADIWHINFYPIDMCDSLAEIELQKRPSEVETIDASKSRSLETI</sequence>
<evidence type="ECO:0000256" key="1">
    <source>
        <dbReference type="ARBA" id="ARBA00004141"/>
    </source>
</evidence>
<feature type="transmembrane region" description="Helical" evidence="5">
    <location>
        <begin position="435"/>
        <end position="456"/>
    </location>
</feature>
<feature type="transmembrane region" description="Helical" evidence="5">
    <location>
        <begin position="230"/>
        <end position="250"/>
    </location>
</feature>
<protein>
    <submittedName>
        <fullName evidence="7">Solute carrier family 22 member 1</fullName>
    </submittedName>
</protein>
<keyword evidence="4 5" id="KW-0472">Membrane</keyword>
<gene>
    <name evidence="7" type="primary">LOC4803081</name>
</gene>
<dbReference type="Gene3D" id="1.20.1250.20">
    <property type="entry name" value="MFS general substrate transporter like domains"/>
    <property type="match status" value="1"/>
</dbReference>
<accession>A0A6I8URS6</accession>
<feature type="transmembrane region" description="Helical" evidence="5">
    <location>
        <begin position="103"/>
        <end position="123"/>
    </location>
</feature>
<dbReference type="Pfam" id="PF07690">
    <property type="entry name" value="MFS_1"/>
    <property type="match status" value="1"/>
</dbReference>
<dbReference type="Proteomes" id="UP000001819">
    <property type="component" value="Chromosome 2"/>
</dbReference>
<keyword evidence="6" id="KW-1185">Reference proteome</keyword>
<evidence type="ECO:0000256" key="5">
    <source>
        <dbReference type="SAM" id="Phobius"/>
    </source>
</evidence>
<evidence type="ECO:0000256" key="4">
    <source>
        <dbReference type="ARBA" id="ARBA00023136"/>
    </source>
</evidence>
<feature type="transmembrane region" description="Helical" evidence="5">
    <location>
        <begin position="320"/>
        <end position="342"/>
    </location>
</feature>
<evidence type="ECO:0000256" key="3">
    <source>
        <dbReference type="ARBA" id="ARBA00022989"/>
    </source>
</evidence>
<reference evidence="7" key="2">
    <citation type="submission" date="2025-08" db="UniProtKB">
        <authorList>
            <consortium name="RefSeq"/>
        </authorList>
    </citation>
    <scope>IDENTIFICATION</scope>
    <source>
        <strain evidence="7">MV-25-SWS-2005</strain>
        <tissue evidence="7">Whole body</tissue>
    </source>
</reference>
<dbReference type="InterPro" id="IPR011701">
    <property type="entry name" value="MFS"/>
</dbReference>
<name>A0A6I8URS6_DROPS</name>
<comment type="subcellular location">
    <subcellularLocation>
        <location evidence="1">Membrane</location>
        <topology evidence="1">Multi-pass membrane protein</topology>
    </subcellularLocation>
</comment>
<dbReference type="PANTHER" id="PTHR24064">
    <property type="entry name" value="SOLUTE CARRIER FAMILY 22 MEMBER"/>
    <property type="match status" value="1"/>
</dbReference>
<dbReference type="SUPFAM" id="SSF103473">
    <property type="entry name" value="MFS general substrate transporter"/>
    <property type="match status" value="1"/>
</dbReference>
<dbReference type="InterPro" id="IPR036259">
    <property type="entry name" value="MFS_trans_sf"/>
</dbReference>
<dbReference type="GO" id="GO:0022857">
    <property type="term" value="F:transmembrane transporter activity"/>
    <property type="evidence" value="ECO:0007669"/>
    <property type="project" value="InterPro"/>
</dbReference>
<evidence type="ECO:0000313" key="7">
    <source>
        <dbReference type="RefSeq" id="XP_001359880.3"/>
    </source>
</evidence>